<accession>A0A0F8B2Z0</accession>
<dbReference type="InterPro" id="IPR009218">
    <property type="entry name" value="HD_phosphohydro"/>
</dbReference>
<evidence type="ECO:0008006" key="3">
    <source>
        <dbReference type="Google" id="ProtNLM"/>
    </source>
</evidence>
<dbReference type="PANTHER" id="PTHR21174:SF0">
    <property type="entry name" value="HD PHOSPHOHYDROLASE FAMILY PROTEIN-RELATED"/>
    <property type="match status" value="1"/>
</dbReference>
<keyword evidence="2" id="KW-1185">Reference proteome</keyword>
<reference evidence="1 2" key="1">
    <citation type="submission" date="2015-04" db="EMBL/GenBank/DDBJ databases">
        <title>Genome sequence of Ceratocystis platani, a major pathogen of plane trees.</title>
        <authorList>
            <person name="Belbahri L."/>
        </authorList>
    </citation>
    <scope>NUCLEOTIDE SEQUENCE [LARGE SCALE GENOMIC DNA]</scope>
    <source>
        <strain evidence="1 2">CFO</strain>
    </source>
</reference>
<dbReference type="PIRSF" id="PIRSF035170">
    <property type="entry name" value="HD_phosphohydro"/>
    <property type="match status" value="1"/>
</dbReference>
<protein>
    <recommendedName>
        <fullName evidence="3">HD domain-containing protein</fullName>
    </recommendedName>
</protein>
<dbReference type="Proteomes" id="UP000034841">
    <property type="component" value="Unassembled WGS sequence"/>
</dbReference>
<dbReference type="AlphaFoldDB" id="A0A0F8B2Z0"/>
<name>A0A0F8B2Z0_CERFI</name>
<evidence type="ECO:0000313" key="1">
    <source>
        <dbReference type="EMBL" id="KKF94305.1"/>
    </source>
</evidence>
<dbReference type="SUPFAM" id="SSF109604">
    <property type="entry name" value="HD-domain/PDEase-like"/>
    <property type="match status" value="1"/>
</dbReference>
<dbReference type="EMBL" id="LBBL01000169">
    <property type="protein sequence ID" value="KKF94305.1"/>
    <property type="molecule type" value="Genomic_DNA"/>
</dbReference>
<sequence length="218" mass="24932">MSKALLTPVLRAELKQLYDAPGRPKYTLSHRDSLLEFLAEHRSAFNDPDAIEAVIWFHDAIHDPRAMDNEQKSAQLCAARLASVADRARVQRIIDMILAAGSNTLPKYPSKKHVKDAELFLDIDLHIFGASREKYLEYEDAMREEYAWAGEDAWVVGHGSSIRKFLDMPHVYRTKVMRDKYEKQAQENLRFSLDRLTELTAKLADKTNKADKADGESK</sequence>
<dbReference type="OrthoDB" id="330671at2759"/>
<proteinExistence type="predicted"/>
<organism evidence="1 2">
    <name type="scientific">Ceratocystis fimbriata f. sp. platani</name>
    <dbReference type="NCBI Taxonomy" id="88771"/>
    <lineage>
        <taxon>Eukaryota</taxon>
        <taxon>Fungi</taxon>
        <taxon>Dikarya</taxon>
        <taxon>Ascomycota</taxon>
        <taxon>Pezizomycotina</taxon>
        <taxon>Sordariomycetes</taxon>
        <taxon>Hypocreomycetidae</taxon>
        <taxon>Microascales</taxon>
        <taxon>Ceratocystidaceae</taxon>
        <taxon>Ceratocystis</taxon>
    </lineage>
</organism>
<comment type="caution">
    <text evidence="1">The sequence shown here is derived from an EMBL/GenBank/DDBJ whole genome shotgun (WGS) entry which is preliminary data.</text>
</comment>
<evidence type="ECO:0000313" key="2">
    <source>
        <dbReference type="Proteomes" id="UP000034841"/>
    </source>
</evidence>
<dbReference type="PANTHER" id="PTHR21174">
    <property type="match status" value="1"/>
</dbReference>
<gene>
    <name evidence="1" type="ORF">CFO_g3347</name>
</gene>